<feature type="region of interest" description="Disordered" evidence="3">
    <location>
        <begin position="762"/>
        <end position="795"/>
    </location>
</feature>
<keyword evidence="1" id="KW-1188">Viral release from host cell</keyword>
<protein>
    <submittedName>
        <fullName evidence="5">Tail tape measure protein</fullName>
    </submittedName>
</protein>
<evidence type="ECO:0000313" key="5">
    <source>
        <dbReference type="EMBL" id="DAD85437.1"/>
    </source>
</evidence>
<evidence type="ECO:0000256" key="3">
    <source>
        <dbReference type="SAM" id="MobiDB-lite"/>
    </source>
</evidence>
<dbReference type="InterPro" id="IPR013491">
    <property type="entry name" value="Tape_meas_N"/>
</dbReference>
<feature type="coiled-coil region" evidence="2">
    <location>
        <begin position="1909"/>
        <end position="1936"/>
    </location>
</feature>
<dbReference type="Gene3D" id="1.20.120.20">
    <property type="entry name" value="Apolipoprotein"/>
    <property type="match status" value="1"/>
</dbReference>
<feature type="compositionally biased region" description="Basic and acidic residues" evidence="3">
    <location>
        <begin position="781"/>
        <end position="795"/>
    </location>
</feature>
<sequence>MAKLYFKVGSDWQEVVRLRSEIAKLKQELKSMDGTQSPAAFKTLNAQLAASTQRMDELVVNAAKAGAVMEGDFKKKIFDASQAVDGFTEKIIAQKTVVKNVEADVRRLGEDYRSALKNSPSSANGKLAEYNASRKALDEEKAALFGLTQEQANARLSVKKLRDEYALYKNDAKDVAEANNGIAISWKKGLAVIGGVSVLKALGSELIRVRGEFQSADTAIQTLLGNKEKADALMAQVREYAKISPLEFSDVTAATQMMLGFNIEAEKVPRFISAIGDVSMGESQKFNSLTLAFSQMSATGKLMGQDLNQMINAGFNPLQIMSEKTGKSIATLKDEMSKGAISAEMVQQAFIDATSAGGKFYNMSENASKTINGQLSMMQDAMDAVFNEMGTKGESVIMSGIQVTTSLIENYETVGKVLVGLVTTYGAYRTAVMLTTIATGKHTIAEIALTNARVLARKAQMALNASMLTNPYVALAVAVVGLGAAMWAFRDSTTAAEKATRMYDEALDKQQKKQDEYKAKIDSLIKAIDDNNTSEGERLQAFEALKAEYPTVLNNLLTEAEYLKDVLKYKKLIADEDNKRVRQDDADLLLQEESKLEQLKLGIDKLKAIYGNDETHLKIKPSIDAYNAQLEVVNKQKSKVASHDATSFLGNIKDMKDGDIASVIDGINNSLKALGKSGDDAIAVVSELGGEFSKSQLSSIKNALETEQKSRSGDKKTGEEWLSSYKKIYEDAEKAYNDFLNSKQVMSEAERDKELARLKELRDTAKTTYESKGGSTSSDSKQQKESEKQKKEQEKLAEELLSLRHQNQQDEITLMREGTDKKLKQIDLDYKKEIAAIKKQETEWSKAQGGKLTQEQSVEISARYANAEDKRDKNIVDTTKEQLQAEQQALNEYLEKYGTFQQQKYAIAQEYAEKIRKAQEENGVDSAQVKLLQKEQLEKTSAIDTAAIKANIDWATVFGEFGGMFNDMIKPALEEAKKYIKTDEFKNSDQASQKSLIDAINQMEKSLGGAGGLNFEALGQEMEIYQSSLRVLNDAKREETDAINRLNEAQEEYNKAVKEGTDEEKKAAKEAFEIAQQNANAASENVKAQEGVVKQNQQNLSNTATNLRANMDNVTDGLSKLASGGLKNAYDGLIQAGKGMGGAIGKVADSLEDVPIVGWIVSIIDVLKDGLSNLVGGLLDAVLNAVSGILSDVLSGDLFVTIGESLISGIGNIFDAISFGGFSSLFGANGNAKEVNELVDKLTDSNKYLITAIDKLTGEMEKSGGAKATSLYTDAYEKERQKIENDRRMLEAKMGYNASHHSNNYYIDKAFNSDDWKKASDYIGKTLQSAGDLWKLSPEDLARLQELPDIWEKINKGKYDQSEWLDTYVDDAERLQELTTKWQETMTQVSFDSFYSSFLDTLMDMGSSSKDFADDFEEYLKKSILNSMLADNFQDDIKKLYESWSDAYKGDNEITEDEAKILRDKQQKITEAMLAERDKLAEIFGWTKEDTEESVENYEDFASQMQGTLTSLELTAKDVSDNIYDYFRQAMINALYEKEYKSKMEELYKIFEGLSADGLSESDMAQLNSQINEYIDQMMKGVEDVNSLFADKLKDNEGLQSFVDNVKSAMSSIEATAEDVTDNIFEYIRQQMVEKMFADTFQPQIEEFYKKVQEAMSDGDITDSERDALRTEAEKLANDIVAAKDILSDTLGITSKNLQKELEEEFKSFSDGILNSLYNAEVTAESVAKDIAESMRKELIEAMYIEQYEPRIKAIWEKWKEYSADGLVTDEERANIRNDIDELGKEVADAAKEISDAWTDSGEDVKKAFESFSDSIKNVLYDAEATAEDVANNIYQYMRNALVDSMFTAQLKPQIQAWYDKYTEFIADGAIDTAERKTLDEMIAEIQKAGVDIVDAANALFPSLDTGAIKRAEEAAQEAENARNEAEQEWESFSDDILNSLYDIEATAEDISDDMGEYMRKALIKAMYVNNFKPQMQKWYNEWQKAMGDDNLTSEEKQTLDAMKQTMVDDMKKEVDAINQFFGTMYSQQASSKGFEAMSQDTGEELNGRFTALQVAGEEIKNQAVQQTGLLSSINNKLSLLNLRSEDIPALRSGNFNIADRTREVIASGYQSQINVVFPTDDIRTLTDKVSNMERIVDELRTFQIEKFTDVVEGVTKISKNTPQMNDKLDRINENIKRAL</sequence>
<name>A0A8S5MSX2_9CAUD</name>
<dbReference type="GO" id="GO:0098003">
    <property type="term" value="P:viral tail assembly"/>
    <property type="evidence" value="ECO:0007669"/>
    <property type="project" value="UniProtKB-KW"/>
</dbReference>
<feature type="domain" description="Tape measure protein N-terminal" evidence="4">
    <location>
        <begin position="205"/>
        <end position="390"/>
    </location>
</feature>
<feature type="coiled-coil region" evidence="2">
    <location>
        <begin position="496"/>
        <end position="527"/>
    </location>
</feature>
<keyword evidence="2" id="KW-0175">Coiled coil</keyword>
<evidence type="ECO:0000256" key="1">
    <source>
        <dbReference type="ARBA" id="ARBA00022465"/>
    </source>
</evidence>
<reference evidence="5" key="1">
    <citation type="journal article" date="2021" name="Proc. Natl. Acad. Sci. U.S.A.">
        <title>A Catalog of Tens of Thousands of Viruses from Human Metagenomes Reveals Hidden Associations with Chronic Diseases.</title>
        <authorList>
            <person name="Tisza M.J."/>
            <person name="Buck C.B."/>
        </authorList>
    </citation>
    <scope>NUCLEOTIDE SEQUENCE</scope>
    <source>
        <strain evidence="5">CtDcW16</strain>
    </source>
</reference>
<accession>A0A8S5MSX2</accession>
<dbReference type="Pfam" id="PF20155">
    <property type="entry name" value="TMP_3"/>
    <property type="match status" value="1"/>
</dbReference>
<dbReference type="EMBL" id="BK014983">
    <property type="protein sequence ID" value="DAD85437.1"/>
    <property type="molecule type" value="Genomic_DNA"/>
</dbReference>
<organism evidence="5">
    <name type="scientific">Siphoviridae sp. ctDcW16</name>
    <dbReference type="NCBI Taxonomy" id="2826199"/>
    <lineage>
        <taxon>Viruses</taxon>
        <taxon>Duplodnaviria</taxon>
        <taxon>Heunggongvirae</taxon>
        <taxon>Uroviricota</taxon>
        <taxon>Caudoviricetes</taxon>
    </lineage>
</organism>
<evidence type="ECO:0000256" key="2">
    <source>
        <dbReference type="SAM" id="Coils"/>
    </source>
</evidence>
<proteinExistence type="predicted"/>
<keyword evidence="1" id="KW-1245">Viral tail assembly</keyword>
<dbReference type="NCBIfam" id="TIGR02675">
    <property type="entry name" value="tape_meas_nterm"/>
    <property type="match status" value="1"/>
</dbReference>
<feature type="coiled-coil region" evidence="2">
    <location>
        <begin position="876"/>
        <end position="903"/>
    </location>
</feature>
<evidence type="ECO:0000259" key="4">
    <source>
        <dbReference type="Pfam" id="PF20155"/>
    </source>
</evidence>
<feature type="coiled-coil region" evidence="2">
    <location>
        <begin position="1029"/>
        <end position="1085"/>
    </location>
</feature>